<accession>A0A084ST93</accession>
<comment type="caution">
    <text evidence="1">Lacks conserved residue(s) required for the propagation of feature annotation.</text>
</comment>
<dbReference type="InterPro" id="IPR011006">
    <property type="entry name" value="CheY-like_superfamily"/>
</dbReference>
<proteinExistence type="predicted"/>
<evidence type="ECO:0000256" key="1">
    <source>
        <dbReference type="PROSITE-ProRule" id="PRU00169"/>
    </source>
</evidence>
<gene>
    <name evidence="3" type="ORF">Q664_20275</name>
</gene>
<comment type="caution">
    <text evidence="3">The sequence shown here is derived from an EMBL/GenBank/DDBJ whole genome shotgun (WGS) entry which is preliminary data.</text>
</comment>
<feature type="domain" description="Response regulatory" evidence="2">
    <location>
        <begin position="2"/>
        <end position="116"/>
    </location>
</feature>
<name>A0A084ST93_9BACT</name>
<sequence length="122" mass="13362">MKVLVLDSDARVSRGLERTLRMLGHEVLRPTSAALARAALETEQAVDLILAAQHLDAGETGTGFLRWAEAHVPQARRVLISGTHCPPDFIEQPGLQWFQPKPFGRSELEALLSTPGPSHPRP</sequence>
<organism evidence="3 4">
    <name type="scientific">Archangium violaceum Cb vi76</name>
    <dbReference type="NCBI Taxonomy" id="1406225"/>
    <lineage>
        <taxon>Bacteria</taxon>
        <taxon>Pseudomonadati</taxon>
        <taxon>Myxococcota</taxon>
        <taxon>Myxococcia</taxon>
        <taxon>Myxococcales</taxon>
        <taxon>Cystobacterineae</taxon>
        <taxon>Archangiaceae</taxon>
        <taxon>Archangium</taxon>
    </lineage>
</organism>
<dbReference type="PROSITE" id="PS50110">
    <property type="entry name" value="RESPONSE_REGULATORY"/>
    <property type="match status" value="1"/>
</dbReference>
<dbReference type="GO" id="GO:0000160">
    <property type="term" value="P:phosphorelay signal transduction system"/>
    <property type="evidence" value="ECO:0007669"/>
    <property type="project" value="InterPro"/>
</dbReference>
<dbReference type="Gene3D" id="3.40.50.2300">
    <property type="match status" value="1"/>
</dbReference>
<protein>
    <recommendedName>
        <fullName evidence="2">Response regulatory domain-containing protein</fullName>
    </recommendedName>
</protein>
<evidence type="ECO:0000259" key="2">
    <source>
        <dbReference type="PROSITE" id="PS50110"/>
    </source>
</evidence>
<reference evidence="3 4" key="1">
    <citation type="submission" date="2014-07" db="EMBL/GenBank/DDBJ databases">
        <title>Draft Genome Sequence of Gephyronic Acid Producer, Cystobacter violaceus Strain Cb vi76.</title>
        <authorList>
            <person name="Stevens D.C."/>
            <person name="Young J."/>
            <person name="Carmichael R."/>
            <person name="Tan J."/>
            <person name="Taylor R.E."/>
        </authorList>
    </citation>
    <scope>NUCLEOTIDE SEQUENCE [LARGE SCALE GENOMIC DNA]</scope>
    <source>
        <strain evidence="3 4">Cb vi76</strain>
    </source>
</reference>
<dbReference type="SUPFAM" id="SSF52172">
    <property type="entry name" value="CheY-like"/>
    <property type="match status" value="1"/>
</dbReference>
<dbReference type="EMBL" id="JPMI01000133">
    <property type="protein sequence ID" value="KFA91678.1"/>
    <property type="molecule type" value="Genomic_DNA"/>
</dbReference>
<dbReference type="Proteomes" id="UP000028547">
    <property type="component" value="Unassembled WGS sequence"/>
</dbReference>
<dbReference type="RefSeq" id="WP_043397723.1">
    <property type="nucleotide sequence ID" value="NZ_JPMI01000133.1"/>
</dbReference>
<dbReference type="SMART" id="SM00448">
    <property type="entry name" value="REC"/>
    <property type="match status" value="1"/>
</dbReference>
<dbReference type="AlphaFoldDB" id="A0A084ST93"/>
<evidence type="ECO:0000313" key="3">
    <source>
        <dbReference type="EMBL" id="KFA91678.1"/>
    </source>
</evidence>
<dbReference type="InterPro" id="IPR001789">
    <property type="entry name" value="Sig_transdc_resp-reg_receiver"/>
</dbReference>
<evidence type="ECO:0000313" key="4">
    <source>
        <dbReference type="Proteomes" id="UP000028547"/>
    </source>
</evidence>